<feature type="domain" description="HTH HARE-type" evidence="3">
    <location>
        <begin position="5"/>
        <end position="78"/>
    </location>
</feature>
<dbReference type="AlphaFoldDB" id="A0A939KF36"/>
<dbReference type="Pfam" id="PF05066">
    <property type="entry name" value="HARE-HTH"/>
    <property type="match status" value="1"/>
</dbReference>
<dbReference type="CDD" id="cd00719">
    <property type="entry name" value="GIY-YIG_SF"/>
    <property type="match status" value="1"/>
</dbReference>
<dbReference type="Proteomes" id="UP000664731">
    <property type="component" value="Unassembled WGS sequence"/>
</dbReference>
<name>A0A939KF36_9BURK</name>
<evidence type="ECO:0000259" key="3">
    <source>
        <dbReference type="PROSITE" id="PS51913"/>
    </source>
</evidence>
<sequence>MVHELTWKEAINQVLAQFPNGLHYNEIAEKIIDQGLRTSVGATPAATVNAQISASIKHEGDASPYVRTNKGVFALKSGLSPTESAHLAAQSPLMVEQDEAQSQIITAFGMYWRRDAVAWKNNPKLWGFNKEFADKVDFGGQRGIYLLHDGRDVIYVGRSTDDSIGQRLLQHTKNRLSFRWDRFSWFGLNPVEEDGTLGQMPANYSANNMIATLEAILIEAMEPGLNRQRGQDLEAFEYFQHEDPQLKTAKLMTDVASVLAKNHL</sequence>
<evidence type="ECO:0000313" key="4">
    <source>
        <dbReference type="EMBL" id="MBO1249993.1"/>
    </source>
</evidence>
<evidence type="ECO:0008006" key="6">
    <source>
        <dbReference type="Google" id="ProtNLM"/>
    </source>
</evidence>
<evidence type="ECO:0000259" key="2">
    <source>
        <dbReference type="PROSITE" id="PS50164"/>
    </source>
</evidence>
<dbReference type="PROSITE" id="PS51913">
    <property type="entry name" value="HTH_HARE"/>
    <property type="match status" value="1"/>
</dbReference>
<protein>
    <recommendedName>
        <fullName evidence="6">HTH HARE-type domain-containing protein</fullName>
    </recommendedName>
</protein>
<gene>
    <name evidence="4" type="ORF">J1777_09200</name>
</gene>
<dbReference type="RefSeq" id="WP_207575434.1">
    <property type="nucleotide sequence ID" value="NZ_JAFNME010000018.1"/>
</dbReference>
<dbReference type="PROSITE" id="PS50164">
    <property type="entry name" value="GIY_YIG"/>
    <property type="match status" value="1"/>
</dbReference>
<dbReference type="InterPro" id="IPR000305">
    <property type="entry name" value="GIY-YIG_endonuc"/>
</dbReference>
<dbReference type="GO" id="GO:0006355">
    <property type="term" value="P:regulation of DNA-templated transcription"/>
    <property type="evidence" value="ECO:0007669"/>
    <property type="project" value="InterPro"/>
</dbReference>
<reference evidence="4" key="1">
    <citation type="submission" date="2021-03" db="EMBL/GenBank/DDBJ databases">
        <title>Comamonas denitrificans.</title>
        <authorList>
            <person name="Finster K."/>
        </authorList>
    </citation>
    <scope>NUCLEOTIDE SEQUENCE</scope>
    <source>
        <strain evidence="4">MM2021_4</strain>
    </source>
</reference>
<keyword evidence="5" id="KW-1185">Reference proteome</keyword>
<evidence type="ECO:0000313" key="5">
    <source>
        <dbReference type="Proteomes" id="UP000664731"/>
    </source>
</evidence>
<dbReference type="InterPro" id="IPR007759">
    <property type="entry name" value="Asxl_HARE-HTH"/>
</dbReference>
<dbReference type="EMBL" id="JAFNME010000018">
    <property type="protein sequence ID" value="MBO1249993.1"/>
    <property type="molecule type" value="Genomic_DNA"/>
</dbReference>
<feature type="domain" description="GIY-YIG" evidence="2">
    <location>
        <begin position="140"/>
        <end position="227"/>
    </location>
</feature>
<organism evidence="4 5">
    <name type="scientific">Comamonas denitrificans</name>
    <dbReference type="NCBI Taxonomy" id="117506"/>
    <lineage>
        <taxon>Bacteria</taxon>
        <taxon>Pseudomonadati</taxon>
        <taxon>Pseudomonadota</taxon>
        <taxon>Betaproteobacteria</taxon>
        <taxon>Burkholderiales</taxon>
        <taxon>Comamonadaceae</taxon>
        <taxon>Comamonas</taxon>
    </lineage>
</organism>
<comment type="caution">
    <text evidence="4">The sequence shown here is derived from an EMBL/GenBank/DDBJ whole genome shotgun (WGS) entry which is preliminary data.</text>
</comment>
<keyword evidence="1" id="KW-0804">Transcription</keyword>
<proteinExistence type="predicted"/>
<accession>A0A939KF36</accession>
<evidence type="ECO:0000256" key="1">
    <source>
        <dbReference type="ARBA" id="ARBA00023163"/>
    </source>
</evidence>